<organism evidence="2 3">
    <name type="scientific">Desmonostoc muscorum LEGE 12446</name>
    <dbReference type="NCBI Taxonomy" id="1828758"/>
    <lineage>
        <taxon>Bacteria</taxon>
        <taxon>Bacillati</taxon>
        <taxon>Cyanobacteriota</taxon>
        <taxon>Cyanophyceae</taxon>
        <taxon>Nostocales</taxon>
        <taxon>Nostocaceae</taxon>
        <taxon>Desmonostoc</taxon>
    </lineage>
</organism>
<keyword evidence="3" id="KW-1185">Reference proteome</keyword>
<dbReference type="Gene3D" id="1.10.260.40">
    <property type="entry name" value="lambda repressor-like DNA-binding domains"/>
    <property type="match status" value="1"/>
</dbReference>
<gene>
    <name evidence="2" type="ORF">IQ276_23210</name>
</gene>
<dbReference type="SUPFAM" id="SSF47413">
    <property type="entry name" value="lambda repressor-like DNA-binding domains"/>
    <property type="match status" value="1"/>
</dbReference>
<accession>A0A8J6ZUT4</accession>
<dbReference type="AlphaFoldDB" id="A0A8J6ZUT4"/>
<dbReference type="SMART" id="SM00530">
    <property type="entry name" value="HTH_XRE"/>
    <property type="match status" value="1"/>
</dbReference>
<reference evidence="2" key="1">
    <citation type="submission" date="2020-10" db="EMBL/GenBank/DDBJ databases">
        <authorList>
            <person name="Castelo-Branco R."/>
            <person name="Eusebio N."/>
            <person name="Adriana R."/>
            <person name="Vieira A."/>
            <person name="Brugerolle De Fraissinette N."/>
            <person name="Rezende De Castro R."/>
            <person name="Schneider M.P."/>
            <person name="Vasconcelos V."/>
            <person name="Leao P.N."/>
        </authorList>
    </citation>
    <scope>NUCLEOTIDE SEQUENCE</scope>
    <source>
        <strain evidence="2">LEGE 12446</strain>
    </source>
</reference>
<dbReference type="Pfam" id="PF13560">
    <property type="entry name" value="HTH_31"/>
    <property type="match status" value="1"/>
</dbReference>
<evidence type="ECO:0000313" key="2">
    <source>
        <dbReference type="EMBL" id="MBE9025221.1"/>
    </source>
</evidence>
<feature type="domain" description="HTH cro/C1-type" evidence="1">
    <location>
        <begin position="42"/>
        <end position="96"/>
    </location>
</feature>
<proteinExistence type="predicted"/>
<dbReference type="InterPro" id="IPR010982">
    <property type="entry name" value="Lambda_DNA-bd_dom_sf"/>
</dbReference>
<protein>
    <submittedName>
        <fullName evidence="2">Helix-turn-helix transcriptional regulator</fullName>
    </submittedName>
</protein>
<comment type="caution">
    <text evidence="2">The sequence shown here is derived from an EMBL/GenBank/DDBJ whole genome shotgun (WGS) entry which is preliminary data.</text>
</comment>
<dbReference type="EMBL" id="JADEXS010000379">
    <property type="protein sequence ID" value="MBE9025221.1"/>
    <property type="molecule type" value="Genomic_DNA"/>
</dbReference>
<dbReference type="GO" id="GO:0003677">
    <property type="term" value="F:DNA binding"/>
    <property type="evidence" value="ECO:0007669"/>
    <property type="project" value="InterPro"/>
</dbReference>
<dbReference type="PROSITE" id="PS50943">
    <property type="entry name" value="HTH_CROC1"/>
    <property type="match status" value="1"/>
</dbReference>
<dbReference type="RefSeq" id="WP_193920107.1">
    <property type="nucleotide sequence ID" value="NZ_JADEXS020000001.1"/>
</dbReference>
<dbReference type="CDD" id="cd00093">
    <property type="entry name" value="HTH_XRE"/>
    <property type="match status" value="1"/>
</dbReference>
<name>A0A8J6ZUT4_DESMC</name>
<sequence>MKNNPHLGSDALAFIQGIVPDTPETRRVEQQELFRLALTQAMREIRKQAGLTQEQLAERLGVGQSWVSKLESVNNDHTFESIITYLDALGAKLELSIILGEEIISVNSKDTATGGIFFKKN</sequence>
<evidence type="ECO:0000259" key="1">
    <source>
        <dbReference type="PROSITE" id="PS50943"/>
    </source>
</evidence>
<dbReference type="Proteomes" id="UP000622533">
    <property type="component" value="Unassembled WGS sequence"/>
</dbReference>
<dbReference type="InterPro" id="IPR001387">
    <property type="entry name" value="Cro/C1-type_HTH"/>
</dbReference>
<evidence type="ECO:0000313" key="3">
    <source>
        <dbReference type="Proteomes" id="UP000622533"/>
    </source>
</evidence>